<proteinExistence type="predicted"/>
<feature type="compositionally biased region" description="Pro residues" evidence="1">
    <location>
        <begin position="457"/>
        <end position="470"/>
    </location>
</feature>
<feature type="region of interest" description="Disordered" evidence="1">
    <location>
        <begin position="26"/>
        <end position="210"/>
    </location>
</feature>
<dbReference type="Proteomes" id="UP000218811">
    <property type="component" value="Unassembled WGS sequence"/>
</dbReference>
<name>A0A2H3JA48_WOLCO</name>
<dbReference type="EMBL" id="KB467965">
    <property type="protein sequence ID" value="PCH39142.1"/>
    <property type="molecule type" value="Genomic_DNA"/>
</dbReference>
<keyword evidence="3" id="KW-1185">Reference proteome</keyword>
<gene>
    <name evidence="2" type="ORF">WOLCODRAFT_167820</name>
</gene>
<feature type="non-terminal residue" evidence="2">
    <location>
        <position position="500"/>
    </location>
</feature>
<feature type="compositionally biased region" description="Low complexity" evidence="1">
    <location>
        <begin position="314"/>
        <end position="333"/>
    </location>
</feature>
<evidence type="ECO:0000313" key="2">
    <source>
        <dbReference type="EMBL" id="PCH39142.1"/>
    </source>
</evidence>
<dbReference type="STRING" id="742152.A0A2H3JA48"/>
<evidence type="ECO:0000256" key="1">
    <source>
        <dbReference type="SAM" id="MobiDB-lite"/>
    </source>
</evidence>
<feature type="compositionally biased region" description="Basic and acidic residues" evidence="1">
    <location>
        <begin position="51"/>
        <end position="65"/>
    </location>
</feature>
<reference evidence="2 3" key="1">
    <citation type="journal article" date="2012" name="Science">
        <title>The Paleozoic origin of enzymatic lignin decomposition reconstructed from 31 fungal genomes.</title>
        <authorList>
            <person name="Floudas D."/>
            <person name="Binder M."/>
            <person name="Riley R."/>
            <person name="Barry K."/>
            <person name="Blanchette R.A."/>
            <person name="Henrissat B."/>
            <person name="Martinez A.T."/>
            <person name="Otillar R."/>
            <person name="Spatafora J.W."/>
            <person name="Yadav J.S."/>
            <person name="Aerts A."/>
            <person name="Benoit I."/>
            <person name="Boyd A."/>
            <person name="Carlson A."/>
            <person name="Copeland A."/>
            <person name="Coutinho P.M."/>
            <person name="de Vries R.P."/>
            <person name="Ferreira P."/>
            <person name="Findley K."/>
            <person name="Foster B."/>
            <person name="Gaskell J."/>
            <person name="Glotzer D."/>
            <person name="Gorecki P."/>
            <person name="Heitman J."/>
            <person name="Hesse C."/>
            <person name="Hori C."/>
            <person name="Igarashi K."/>
            <person name="Jurgens J.A."/>
            <person name="Kallen N."/>
            <person name="Kersten P."/>
            <person name="Kohler A."/>
            <person name="Kuees U."/>
            <person name="Kumar T.K.A."/>
            <person name="Kuo A."/>
            <person name="LaButti K."/>
            <person name="Larrondo L.F."/>
            <person name="Lindquist E."/>
            <person name="Ling A."/>
            <person name="Lombard V."/>
            <person name="Lucas S."/>
            <person name="Lundell T."/>
            <person name="Martin R."/>
            <person name="McLaughlin D.J."/>
            <person name="Morgenstern I."/>
            <person name="Morin E."/>
            <person name="Murat C."/>
            <person name="Nagy L.G."/>
            <person name="Nolan M."/>
            <person name="Ohm R.A."/>
            <person name="Patyshakuliyeva A."/>
            <person name="Rokas A."/>
            <person name="Ruiz-Duenas F.J."/>
            <person name="Sabat G."/>
            <person name="Salamov A."/>
            <person name="Samejima M."/>
            <person name="Schmutz J."/>
            <person name="Slot J.C."/>
            <person name="St John F."/>
            <person name="Stenlid J."/>
            <person name="Sun H."/>
            <person name="Sun S."/>
            <person name="Syed K."/>
            <person name="Tsang A."/>
            <person name="Wiebenga A."/>
            <person name="Young D."/>
            <person name="Pisabarro A."/>
            <person name="Eastwood D.C."/>
            <person name="Martin F."/>
            <person name="Cullen D."/>
            <person name="Grigoriev I.V."/>
            <person name="Hibbett D.S."/>
        </authorList>
    </citation>
    <scope>NUCLEOTIDE SEQUENCE [LARGE SCALE GENOMIC DNA]</scope>
    <source>
        <strain evidence="2 3">MD-104</strain>
    </source>
</reference>
<sequence length="500" mass="53048">MYSSQSPTARPPEALRVAPYLTHIVTHHGQLTLTPPQNAGRARKPTKKRPDRSQAERRPAEEEPRFTTAVRPAVSRRLQAPAVRTRKQSPGARSPTEHTALTEVLDVLVPDYPPPSFQEAIATSPTYPYTPSAAGDDVSVLSRTPSQHIDPASPHSPPRSDADSPVAEALTPMRPQHMLPSPSCHSSDDDSAELVNLDPSQVWEADRSCGVTLAERVSREMLRREAAESVTALSPPRTPRSSLPRSSSPVTPATHSRRCSHCGSVRPLGSDNGDPHSAGASADEPDAPTASSAYPLSAYYTGKKPRCKRDKLNPSSAPSSPSSTSPTSVASAGTPWASSVTLLGNIFSPHKPSAPAPAHSLKRKESFGVRRLFAGKGKEHDAAPVNRVGGSGGGDDDWEVVTAADIPDAAPSGRAAPKAKDKERPPPPSAPSRLARPFRRNVQNQVHPFTASSSSLPFPPPEKAPLPPAPASTSAPPAHADMRRTRKAAVAPPSPRSTPR</sequence>
<dbReference type="OMA" id="FCIHIND"/>
<feature type="compositionally biased region" description="Basic residues" evidence="1">
    <location>
        <begin position="41"/>
        <end position="50"/>
    </location>
</feature>
<feature type="compositionally biased region" description="Polar residues" evidence="1">
    <location>
        <begin position="441"/>
        <end position="456"/>
    </location>
</feature>
<accession>A0A2H3JA48</accession>
<dbReference type="OrthoDB" id="2804635at2759"/>
<organism evidence="2 3">
    <name type="scientific">Wolfiporia cocos (strain MD-104)</name>
    <name type="common">Brown rot fungus</name>
    <dbReference type="NCBI Taxonomy" id="742152"/>
    <lineage>
        <taxon>Eukaryota</taxon>
        <taxon>Fungi</taxon>
        <taxon>Dikarya</taxon>
        <taxon>Basidiomycota</taxon>
        <taxon>Agaricomycotina</taxon>
        <taxon>Agaricomycetes</taxon>
        <taxon>Polyporales</taxon>
        <taxon>Phaeolaceae</taxon>
        <taxon>Wolfiporia</taxon>
    </lineage>
</organism>
<feature type="region of interest" description="Disordered" evidence="1">
    <location>
        <begin position="222"/>
        <end position="333"/>
    </location>
</feature>
<feature type="compositionally biased region" description="Low complexity" evidence="1">
    <location>
        <begin position="348"/>
        <end position="359"/>
    </location>
</feature>
<dbReference type="AlphaFoldDB" id="A0A2H3JA48"/>
<feature type="region of interest" description="Disordered" evidence="1">
    <location>
        <begin position="345"/>
        <end position="500"/>
    </location>
</feature>
<evidence type="ECO:0000313" key="3">
    <source>
        <dbReference type="Proteomes" id="UP000218811"/>
    </source>
</evidence>
<protein>
    <submittedName>
        <fullName evidence="2">Uncharacterized protein</fullName>
    </submittedName>
</protein>
<feature type="compositionally biased region" description="Low complexity" evidence="1">
    <location>
        <begin position="233"/>
        <end position="252"/>
    </location>
</feature>